<dbReference type="Gene3D" id="3.40.50.10090">
    <property type="match status" value="2"/>
</dbReference>
<proteinExistence type="inferred from homology"/>
<comment type="catalytic activity">
    <reaction evidence="8 9">
        <text>hydroxymethylbilane = uroporphyrinogen III + H2O</text>
        <dbReference type="Rhea" id="RHEA:18965"/>
        <dbReference type="ChEBI" id="CHEBI:15377"/>
        <dbReference type="ChEBI" id="CHEBI:57308"/>
        <dbReference type="ChEBI" id="CHEBI:57845"/>
        <dbReference type="EC" id="4.2.1.75"/>
    </reaction>
</comment>
<evidence type="ECO:0000256" key="6">
    <source>
        <dbReference type="ARBA" id="ARBA00037589"/>
    </source>
</evidence>
<dbReference type="CDD" id="cd06578">
    <property type="entry name" value="HemD"/>
    <property type="match status" value="1"/>
</dbReference>
<dbReference type="InterPro" id="IPR003754">
    <property type="entry name" value="4pyrrol_synth_uPrphyn_synth"/>
</dbReference>
<evidence type="ECO:0000256" key="1">
    <source>
        <dbReference type="ARBA" id="ARBA00004772"/>
    </source>
</evidence>
<comment type="caution">
    <text evidence="11">The sequence shown here is derived from an EMBL/GenBank/DDBJ whole genome shotgun (WGS) entry which is preliminary data.</text>
</comment>
<dbReference type="InterPro" id="IPR036108">
    <property type="entry name" value="4pyrrol_syn_uPrphyn_synt_sf"/>
</dbReference>
<dbReference type="PANTHER" id="PTHR38042:SF1">
    <property type="entry name" value="UROPORPHYRINOGEN-III SYNTHASE, CHLOROPLASTIC"/>
    <property type="match status" value="1"/>
</dbReference>
<name>A0A3A5M209_9MICC</name>
<protein>
    <recommendedName>
        <fullName evidence="7 9">Uroporphyrinogen-III synthase</fullName>
        <ecNumber evidence="3 9">4.2.1.75</ecNumber>
    </recommendedName>
</protein>
<sequence length="282" mass="28816">MVIVLRHPSRSVRIAAELTSMGMTVYALPLTDAELPVDVGAASRELLALGRGEYRWLVVTSGNAVNALELLTRSGGGTLAGAVATGGARVAAVGSATARLLTDAGITVDLVPEDASSLGLLRAFERGNGGVLLPQADLAPDDLRAGLTGLGWSVRRIEVYRTVPYPADPARRVPGVVEQGTPPPLLAPDGVVALASSGVQPAVVFTAPSAVLQFRERLADGPLAFHPVAIGRTTAAALRTQGWGPGATATDPTPQGIAAAVEEAFRSDGKTLAPAPDNGEKS</sequence>
<dbReference type="GO" id="GO:0006780">
    <property type="term" value="P:uroporphyrinogen III biosynthetic process"/>
    <property type="evidence" value="ECO:0007669"/>
    <property type="project" value="UniProtKB-UniRule"/>
</dbReference>
<evidence type="ECO:0000313" key="11">
    <source>
        <dbReference type="EMBL" id="RJT78328.1"/>
    </source>
</evidence>
<comment type="function">
    <text evidence="6 9">Catalyzes cyclization of the linear tetrapyrrole, hydroxymethylbilane, to the macrocyclic uroporphyrinogen III.</text>
</comment>
<evidence type="ECO:0000256" key="9">
    <source>
        <dbReference type="RuleBase" id="RU366031"/>
    </source>
</evidence>
<dbReference type="Proteomes" id="UP000272560">
    <property type="component" value="Unassembled WGS sequence"/>
</dbReference>
<dbReference type="EC" id="4.2.1.75" evidence="3 9"/>
<accession>A0A3A5M209</accession>
<evidence type="ECO:0000313" key="12">
    <source>
        <dbReference type="Proteomes" id="UP000272560"/>
    </source>
</evidence>
<evidence type="ECO:0000256" key="5">
    <source>
        <dbReference type="ARBA" id="ARBA00023244"/>
    </source>
</evidence>
<keyword evidence="12" id="KW-1185">Reference proteome</keyword>
<dbReference type="UniPathway" id="UPA00251">
    <property type="reaction ID" value="UER00320"/>
</dbReference>
<dbReference type="GO" id="GO:0004852">
    <property type="term" value="F:uroporphyrinogen-III synthase activity"/>
    <property type="evidence" value="ECO:0007669"/>
    <property type="project" value="UniProtKB-UniRule"/>
</dbReference>
<evidence type="ECO:0000256" key="3">
    <source>
        <dbReference type="ARBA" id="ARBA00013109"/>
    </source>
</evidence>
<dbReference type="GO" id="GO:0006782">
    <property type="term" value="P:protoporphyrinogen IX biosynthetic process"/>
    <property type="evidence" value="ECO:0007669"/>
    <property type="project" value="UniProtKB-UniRule"/>
</dbReference>
<evidence type="ECO:0000256" key="8">
    <source>
        <dbReference type="ARBA" id="ARBA00048617"/>
    </source>
</evidence>
<organism evidence="11 12">
    <name type="scientific">Arthrobacter cheniae</name>
    <dbReference type="NCBI Taxonomy" id="1258888"/>
    <lineage>
        <taxon>Bacteria</taxon>
        <taxon>Bacillati</taxon>
        <taxon>Actinomycetota</taxon>
        <taxon>Actinomycetes</taxon>
        <taxon>Micrococcales</taxon>
        <taxon>Micrococcaceae</taxon>
        <taxon>Arthrobacter</taxon>
    </lineage>
</organism>
<gene>
    <name evidence="11" type="ORF">D6T63_12450</name>
</gene>
<dbReference type="InterPro" id="IPR039793">
    <property type="entry name" value="UROS/Hem4"/>
</dbReference>
<dbReference type="AlphaFoldDB" id="A0A3A5M209"/>
<comment type="pathway">
    <text evidence="1 9">Porphyrin-containing compound metabolism; protoporphyrin-IX biosynthesis; coproporphyrinogen-III from 5-aminolevulinate: step 3/4.</text>
</comment>
<keyword evidence="4 9" id="KW-0456">Lyase</keyword>
<dbReference type="EMBL" id="QZVT01000006">
    <property type="protein sequence ID" value="RJT78328.1"/>
    <property type="molecule type" value="Genomic_DNA"/>
</dbReference>
<reference evidence="11 12" key="1">
    <citation type="submission" date="2018-09" db="EMBL/GenBank/DDBJ databases">
        <title>Novel species of Arthrobacter.</title>
        <authorList>
            <person name="Liu Q."/>
            <person name="Xin Y.-H."/>
        </authorList>
    </citation>
    <scope>NUCLEOTIDE SEQUENCE [LARGE SCALE GENOMIC DNA]</scope>
    <source>
        <strain evidence="11 12">Hz2</strain>
    </source>
</reference>
<dbReference type="SUPFAM" id="SSF69618">
    <property type="entry name" value="HemD-like"/>
    <property type="match status" value="1"/>
</dbReference>
<evidence type="ECO:0000259" key="10">
    <source>
        <dbReference type="Pfam" id="PF02602"/>
    </source>
</evidence>
<feature type="domain" description="Tetrapyrrole biosynthesis uroporphyrinogen III synthase" evidence="10">
    <location>
        <begin position="13"/>
        <end position="258"/>
    </location>
</feature>
<dbReference type="PANTHER" id="PTHR38042">
    <property type="entry name" value="UROPORPHYRINOGEN-III SYNTHASE, CHLOROPLASTIC"/>
    <property type="match status" value="1"/>
</dbReference>
<keyword evidence="5 9" id="KW-0627">Porphyrin biosynthesis</keyword>
<evidence type="ECO:0000256" key="2">
    <source>
        <dbReference type="ARBA" id="ARBA00008133"/>
    </source>
</evidence>
<comment type="similarity">
    <text evidence="2 9">Belongs to the uroporphyrinogen-III synthase family.</text>
</comment>
<evidence type="ECO:0000256" key="4">
    <source>
        <dbReference type="ARBA" id="ARBA00023239"/>
    </source>
</evidence>
<evidence type="ECO:0000256" key="7">
    <source>
        <dbReference type="ARBA" id="ARBA00040167"/>
    </source>
</evidence>
<dbReference type="Pfam" id="PF02602">
    <property type="entry name" value="HEM4"/>
    <property type="match status" value="1"/>
</dbReference>